<dbReference type="EMBL" id="JACGCM010001775">
    <property type="protein sequence ID" value="KAF6149908.1"/>
    <property type="molecule type" value="Genomic_DNA"/>
</dbReference>
<proteinExistence type="predicted"/>
<dbReference type="PANTHER" id="PTHR47358">
    <property type="entry name" value="E3 UBIQUITIN-PROTEIN LIGASE HOS1"/>
    <property type="match status" value="1"/>
</dbReference>
<sequence>MLNPAILTTRHGVSSIAKKKSAAMKRCWPDLISKSAEPGQLDGSTLFIEDALSHLQIEHGYGKDNEITALVKDGGSSSFLRSKLEGAIRCYPFESLRAAADILFLCGSSDLVIAKQAIFLYYLFDRHWTTPDEKWRCLIDDFAASFGISRQSLLESLTFYLLDDHTDHVLQSVEDLIFSIYPHLNEVYPRDNGFLIKRKILLAHNEDVKAINVVALNMFLGEPFVFLAADKLEEERADECYPTEYLNSLDPPGILPFKLQLKVGLGMAI</sequence>
<protein>
    <recommendedName>
        <fullName evidence="3">ELYS-like domain-containing protein</fullName>
    </recommendedName>
</protein>
<gene>
    <name evidence="4" type="ORF">GIB67_008629</name>
</gene>
<organism evidence="4 5">
    <name type="scientific">Kingdonia uniflora</name>
    <dbReference type="NCBI Taxonomy" id="39325"/>
    <lineage>
        <taxon>Eukaryota</taxon>
        <taxon>Viridiplantae</taxon>
        <taxon>Streptophyta</taxon>
        <taxon>Embryophyta</taxon>
        <taxon>Tracheophyta</taxon>
        <taxon>Spermatophyta</taxon>
        <taxon>Magnoliopsida</taxon>
        <taxon>Ranunculales</taxon>
        <taxon>Circaeasteraceae</taxon>
        <taxon>Kingdonia</taxon>
    </lineage>
</organism>
<feature type="domain" description="ELYS-like" evidence="3">
    <location>
        <begin position="45"/>
        <end position="176"/>
    </location>
</feature>
<accession>A0A7J7M563</accession>
<evidence type="ECO:0000256" key="1">
    <source>
        <dbReference type="ARBA" id="ARBA00004123"/>
    </source>
</evidence>
<dbReference type="InterPro" id="IPR044718">
    <property type="entry name" value="HOS1"/>
</dbReference>
<evidence type="ECO:0000313" key="5">
    <source>
        <dbReference type="Proteomes" id="UP000541444"/>
    </source>
</evidence>
<dbReference type="PANTHER" id="PTHR47358:SF2">
    <property type="entry name" value="E3 UBIQUITIN-PROTEIN LIGASE HOS1"/>
    <property type="match status" value="1"/>
</dbReference>
<name>A0A7J7M563_9MAGN</name>
<dbReference type="OrthoDB" id="20729at2759"/>
<keyword evidence="2" id="KW-0539">Nucleus</keyword>
<dbReference type="Proteomes" id="UP000541444">
    <property type="component" value="Unassembled WGS sequence"/>
</dbReference>
<dbReference type="Pfam" id="PF13934">
    <property type="entry name" value="ELYS"/>
    <property type="match status" value="1"/>
</dbReference>
<dbReference type="AlphaFoldDB" id="A0A7J7M563"/>
<dbReference type="GO" id="GO:0016567">
    <property type="term" value="P:protein ubiquitination"/>
    <property type="evidence" value="ECO:0007669"/>
    <property type="project" value="InterPro"/>
</dbReference>
<dbReference type="GO" id="GO:0005634">
    <property type="term" value="C:nucleus"/>
    <property type="evidence" value="ECO:0007669"/>
    <property type="project" value="UniProtKB-SubCell"/>
</dbReference>
<keyword evidence="5" id="KW-1185">Reference proteome</keyword>
<dbReference type="InterPro" id="IPR025151">
    <property type="entry name" value="ELYS_dom"/>
</dbReference>
<comment type="caution">
    <text evidence="4">The sequence shown here is derived from an EMBL/GenBank/DDBJ whole genome shotgun (WGS) entry which is preliminary data.</text>
</comment>
<evidence type="ECO:0000313" key="4">
    <source>
        <dbReference type="EMBL" id="KAF6149908.1"/>
    </source>
</evidence>
<reference evidence="4 5" key="1">
    <citation type="journal article" date="2020" name="IScience">
        <title>Genome Sequencing of the Endangered Kingdonia uniflora (Circaeasteraceae, Ranunculales) Reveals Potential Mechanisms of Evolutionary Specialization.</title>
        <authorList>
            <person name="Sun Y."/>
            <person name="Deng T."/>
            <person name="Zhang A."/>
            <person name="Moore M.J."/>
            <person name="Landis J.B."/>
            <person name="Lin N."/>
            <person name="Zhang H."/>
            <person name="Zhang X."/>
            <person name="Huang J."/>
            <person name="Zhang X."/>
            <person name="Sun H."/>
            <person name="Wang H."/>
        </authorList>
    </citation>
    <scope>NUCLEOTIDE SEQUENCE [LARGE SCALE GENOMIC DNA]</scope>
    <source>
        <strain evidence="4">TB1705</strain>
        <tissue evidence="4">Leaf</tissue>
    </source>
</reference>
<dbReference type="GO" id="GO:0004842">
    <property type="term" value="F:ubiquitin-protein transferase activity"/>
    <property type="evidence" value="ECO:0007669"/>
    <property type="project" value="InterPro"/>
</dbReference>
<evidence type="ECO:0000256" key="2">
    <source>
        <dbReference type="ARBA" id="ARBA00023242"/>
    </source>
</evidence>
<evidence type="ECO:0000259" key="3">
    <source>
        <dbReference type="Pfam" id="PF13934"/>
    </source>
</evidence>
<comment type="subcellular location">
    <subcellularLocation>
        <location evidence="1">Nucleus</location>
    </subcellularLocation>
</comment>